<evidence type="ECO:0000256" key="1">
    <source>
        <dbReference type="SAM" id="Phobius"/>
    </source>
</evidence>
<reference evidence="2" key="1">
    <citation type="submission" date="2015-06" db="EMBL/GenBank/DDBJ databases">
        <authorList>
            <person name="Nguyen H."/>
        </authorList>
    </citation>
    <scope>NUCLEOTIDE SEQUENCE</scope>
    <source>
        <strain evidence="2">DAOM 180753</strain>
    </source>
</reference>
<evidence type="ECO:0000313" key="2">
    <source>
        <dbReference type="EMBL" id="KAJ9482970.1"/>
    </source>
</evidence>
<reference evidence="2" key="2">
    <citation type="journal article" date="2016" name="Fungal Biol.">
        <title>Ochratoxin A production by Penicillium thymicola.</title>
        <authorList>
            <person name="Nguyen H.D.T."/>
            <person name="McMullin D.R."/>
            <person name="Ponomareva E."/>
            <person name="Riley R."/>
            <person name="Pomraning K.R."/>
            <person name="Baker S.E."/>
            <person name="Seifert K.A."/>
        </authorList>
    </citation>
    <scope>NUCLEOTIDE SEQUENCE</scope>
    <source>
        <strain evidence="2">DAOM 180753</strain>
    </source>
</reference>
<feature type="transmembrane region" description="Helical" evidence="1">
    <location>
        <begin position="42"/>
        <end position="63"/>
    </location>
</feature>
<keyword evidence="1" id="KW-1133">Transmembrane helix</keyword>
<dbReference type="Proteomes" id="UP001227192">
    <property type="component" value="Unassembled WGS sequence"/>
</dbReference>
<gene>
    <name evidence="2" type="ORF">VN97_g10449</name>
</gene>
<accession>A0AAI9X3X4</accession>
<organism evidence="2 3">
    <name type="scientific">Penicillium thymicola</name>
    <dbReference type="NCBI Taxonomy" id="293382"/>
    <lineage>
        <taxon>Eukaryota</taxon>
        <taxon>Fungi</taxon>
        <taxon>Dikarya</taxon>
        <taxon>Ascomycota</taxon>
        <taxon>Pezizomycotina</taxon>
        <taxon>Eurotiomycetes</taxon>
        <taxon>Eurotiomycetidae</taxon>
        <taxon>Eurotiales</taxon>
        <taxon>Aspergillaceae</taxon>
        <taxon>Penicillium</taxon>
    </lineage>
</organism>
<keyword evidence="1" id="KW-0812">Transmembrane</keyword>
<name>A0AAI9X3X4_PENTH</name>
<sequence>MWSIYMEYRVWCTMVTYHNLIALNSLLIPGSHFPGSSSSFRLIYRVICPFLCLFIIHLSNQFLHATN</sequence>
<keyword evidence="3" id="KW-1185">Reference proteome</keyword>
<dbReference type="EMBL" id="LACB01000484">
    <property type="protein sequence ID" value="KAJ9482970.1"/>
    <property type="molecule type" value="Genomic_DNA"/>
</dbReference>
<evidence type="ECO:0000313" key="3">
    <source>
        <dbReference type="Proteomes" id="UP001227192"/>
    </source>
</evidence>
<protein>
    <submittedName>
        <fullName evidence="2">Uncharacterized protein</fullName>
    </submittedName>
</protein>
<proteinExistence type="predicted"/>
<keyword evidence="1" id="KW-0472">Membrane</keyword>
<comment type="caution">
    <text evidence="2">The sequence shown here is derived from an EMBL/GenBank/DDBJ whole genome shotgun (WGS) entry which is preliminary data.</text>
</comment>
<dbReference type="AlphaFoldDB" id="A0AAI9X3X4"/>